<dbReference type="HOGENOM" id="CLU_2313939_0_0_2"/>
<dbReference type="AlphaFoldDB" id="A0A0F7FHR1"/>
<dbReference type="PATRIC" id="fig|1550241.5.peg.1129"/>
<feature type="transmembrane region" description="Helical" evidence="1">
    <location>
        <begin position="27"/>
        <end position="49"/>
    </location>
</feature>
<proteinExistence type="predicted"/>
<organism evidence="2 3">
    <name type="scientific">Infirmifilum uzonense</name>
    <dbReference type="NCBI Taxonomy" id="1550241"/>
    <lineage>
        <taxon>Archaea</taxon>
        <taxon>Thermoproteota</taxon>
        <taxon>Thermoprotei</taxon>
        <taxon>Thermofilales</taxon>
        <taxon>Thermofilaceae</taxon>
        <taxon>Infirmifilum</taxon>
    </lineage>
</organism>
<accession>A0A0F7FHR1</accession>
<dbReference type="STRING" id="1550241.MA03_05370"/>
<keyword evidence="1" id="KW-1133">Transmembrane helix</keyword>
<keyword evidence="1" id="KW-0812">Transmembrane</keyword>
<evidence type="ECO:0000313" key="2">
    <source>
        <dbReference type="EMBL" id="AKG38812.1"/>
    </source>
</evidence>
<dbReference type="KEGG" id="thf:MA03_05370"/>
<dbReference type="EMBL" id="CP009961">
    <property type="protein sequence ID" value="AKG38812.1"/>
    <property type="molecule type" value="Genomic_DNA"/>
</dbReference>
<dbReference type="Proteomes" id="UP000067434">
    <property type="component" value="Chromosome"/>
</dbReference>
<evidence type="ECO:0000313" key="3">
    <source>
        <dbReference type="Proteomes" id="UP000067434"/>
    </source>
</evidence>
<gene>
    <name evidence="2" type="ORF">MA03_05370</name>
</gene>
<keyword evidence="3" id="KW-1185">Reference proteome</keyword>
<sequence>MAQGNLLTKPLFTTLPSSVLLAMNGKFVVVLLMSLIGITLYWFPVPIIIGSYVLGGYPWLAPEPSKNTMIIIGLAITVTFLALTAIMYYITKKLEEVGPEEAYEEPKERPATSVEW</sequence>
<evidence type="ECO:0000256" key="1">
    <source>
        <dbReference type="SAM" id="Phobius"/>
    </source>
</evidence>
<protein>
    <submittedName>
        <fullName evidence="2">Uncharacterized protein</fullName>
    </submittedName>
</protein>
<keyword evidence="1" id="KW-0472">Membrane</keyword>
<reference evidence="2 3" key="1">
    <citation type="journal article" date="2015" name="Stand. Genomic Sci.">
        <title>Complete genome sequence of and proposal of Thermofilum uzonense sp. nov. a novel hyperthermophilic crenarchaeon and emended description of the genus Thermofilum.</title>
        <authorList>
            <person name="Toshchakov S.V."/>
            <person name="Korzhenkov A.A."/>
            <person name="Samarov N.I."/>
            <person name="Mazunin I.O."/>
            <person name="Mozhey O.I."/>
            <person name="Shmyr I.S."/>
            <person name="Derbikova K.S."/>
            <person name="Taranov E.A."/>
            <person name="Dominova I.N."/>
            <person name="Bonch-Osmolovskaya E.A."/>
            <person name="Patrushev M.V."/>
            <person name="Podosokorskaya O.A."/>
            <person name="Kublanov I.V."/>
        </authorList>
    </citation>
    <scope>NUCLEOTIDE SEQUENCE [LARGE SCALE GENOMIC DNA]</scope>
    <source>
        <strain evidence="2 3">1807-2</strain>
    </source>
</reference>
<feature type="transmembrane region" description="Helical" evidence="1">
    <location>
        <begin position="69"/>
        <end position="90"/>
    </location>
</feature>
<name>A0A0F7FHR1_9CREN</name>